<evidence type="ECO:0000313" key="2">
    <source>
        <dbReference type="Proteomes" id="UP000186228"/>
    </source>
</evidence>
<dbReference type="EMBL" id="FMAC01000002">
    <property type="protein sequence ID" value="SCB16719.1"/>
    <property type="molecule type" value="Genomic_DNA"/>
</dbReference>
<dbReference type="AlphaFoldDB" id="A0A1C3UMP7"/>
<evidence type="ECO:0000313" key="1">
    <source>
        <dbReference type="EMBL" id="SCB16719.1"/>
    </source>
</evidence>
<keyword evidence="2" id="KW-1185">Reference proteome</keyword>
<dbReference type="STRING" id="52131.GA0061100_102677"/>
<accession>A0A1C3UMP7</accession>
<name>A0A1C3UMP7_9HYPH</name>
<dbReference type="RefSeq" id="WP_075852464.1">
    <property type="nucleotide sequence ID" value="NZ_FMAC01000002.1"/>
</dbReference>
<dbReference type="OrthoDB" id="8445114at2"/>
<reference evidence="2" key="1">
    <citation type="submission" date="2016-08" db="EMBL/GenBank/DDBJ databases">
        <authorList>
            <person name="Varghese N."/>
            <person name="Submissions Spin"/>
        </authorList>
    </citation>
    <scope>NUCLEOTIDE SEQUENCE [LARGE SCALE GENOMIC DNA]</scope>
    <source>
        <strain evidence="2">CCBAU 57015</strain>
    </source>
</reference>
<organism evidence="1 2">
    <name type="scientific">Rhizobium hainanense</name>
    <dbReference type="NCBI Taxonomy" id="52131"/>
    <lineage>
        <taxon>Bacteria</taxon>
        <taxon>Pseudomonadati</taxon>
        <taxon>Pseudomonadota</taxon>
        <taxon>Alphaproteobacteria</taxon>
        <taxon>Hyphomicrobiales</taxon>
        <taxon>Rhizobiaceae</taxon>
        <taxon>Rhizobium/Agrobacterium group</taxon>
        <taxon>Rhizobium</taxon>
    </lineage>
</organism>
<sequence>MGIVVWCILFAIVIFVAYYATRMASRNKEDGLHDTGLAILEFGRAFPTEAIRQLQTTADGQAVFVRLHDDKAGFMRNVRNHFSVHLIEPGRARAKISGTGRGLTVDFLDVPHHNGTFEFKTPAEAAEVSLWLLGNYVAGEDAKLEHHAPPATT</sequence>
<gene>
    <name evidence="1" type="ORF">GA0061100_102677</name>
</gene>
<dbReference type="Proteomes" id="UP000186228">
    <property type="component" value="Unassembled WGS sequence"/>
</dbReference>
<protein>
    <submittedName>
        <fullName evidence="1">Uncharacterized protein</fullName>
    </submittedName>
</protein>
<proteinExistence type="predicted"/>